<feature type="transmembrane region" description="Helical" evidence="2">
    <location>
        <begin position="123"/>
        <end position="144"/>
    </location>
</feature>
<feature type="transmembrane region" description="Helical" evidence="2">
    <location>
        <begin position="478"/>
        <end position="498"/>
    </location>
</feature>
<evidence type="ECO:0008006" key="5">
    <source>
        <dbReference type="Google" id="ProtNLM"/>
    </source>
</evidence>
<keyword evidence="2" id="KW-0812">Transmembrane</keyword>
<proteinExistence type="predicted"/>
<accession>A0A6A6B469</accession>
<feature type="transmembrane region" description="Helical" evidence="2">
    <location>
        <begin position="20"/>
        <end position="45"/>
    </location>
</feature>
<name>A0A6A6B469_9PEZI</name>
<keyword evidence="2" id="KW-1133">Transmembrane helix</keyword>
<protein>
    <recommendedName>
        <fullName evidence="5">Transmembrane protein</fullName>
    </recommendedName>
</protein>
<keyword evidence="2" id="KW-0472">Membrane</keyword>
<feature type="compositionally biased region" description="Basic and acidic residues" evidence="1">
    <location>
        <begin position="535"/>
        <end position="544"/>
    </location>
</feature>
<dbReference type="EMBL" id="ML995496">
    <property type="protein sequence ID" value="KAF2138626.1"/>
    <property type="molecule type" value="Genomic_DNA"/>
</dbReference>
<organism evidence="3 4">
    <name type="scientific">Aplosporella prunicola CBS 121167</name>
    <dbReference type="NCBI Taxonomy" id="1176127"/>
    <lineage>
        <taxon>Eukaryota</taxon>
        <taxon>Fungi</taxon>
        <taxon>Dikarya</taxon>
        <taxon>Ascomycota</taxon>
        <taxon>Pezizomycotina</taxon>
        <taxon>Dothideomycetes</taxon>
        <taxon>Dothideomycetes incertae sedis</taxon>
        <taxon>Botryosphaeriales</taxon>
        <taxon>Aplosporellaceae</taxon>
        <taxon>Aplosporella</taxon>
    </lineage>
</organism>
<sequence>MSQPTGHICRKRKDPSRPLLLTRAWWYIPLHFICSTALSVTVILLNGEVFPVDRTSTYRISQSDITTLIAAGLRLTSLLGSTWHGILAWRCTFIAIELSGLSFSEIAKQISWRSGPLIPRKSLLFWISTALFLPWPALMAGPVLTGSVSWVPNNKVKVEKGNIVTISQVTEAMPPRWASVVAGPLGAQDHVLIAAGASYFNFNKWYNNGKESVRNPRRVIPQLNGIPVNSSLSDVVMPHFKITRFEWVQTLDLIPKEVQKQVQNRTTDWFTLGNTGRPITNSLLSTAGTALLVRNKKDHPLNGTSFPKPSTVAEETFGAIYLRYHDDAGNGTMASEGCSNTDTPVKEYLWISFDNVIYCIAMAKLKWKAGVISCKDPILVADTLLECREQNMDHIDADPLVEFTLQIIPETVRNVMWMSTVNLDIEKNTDAYFQNILTLTYHGAWSANVEDLKGPRGQRTLVKEPVQANEARIEFWRVYTWLALNVLVAFSGIIVCILQKKCSRQVVREPVLAALMLDPTPIFENEQSGLCDTDNLDKSNDSKGRVRLHTSTSSGSLWSHDKLWLEDPEKDAESHQLLIRNEFRGQDDE</sequence>
<dbReference type="RefSeq" id="XP_033394339.1">
    <property type="nucleotide sequence ID" value="XM_033545290.1"/>
</dbReference>
<evidence type="ECO:0000313" key="4">
    <source>
        <dbReference type="Proteomes" id="UP000799438"/>
    </source>
</evidence>
<evidence type="ECO:0000256" key="2">
    <source>
        <dbReference type="SAM" id="Phobius"/>
    </source>
</evidence>
<dbReference type="AlphaFoldDB" id="A0A6A6B469"/>
<evidence type="ECO:0000313" key="3">
    <source>
        <dbReference type="EMBL" id="KAF2138626.1"/>
    </source>
</evidence>
<feature type="region of interest" description="Disordered" evidence="1">
    <location>
        <begin position="533"/>
        <end position="555"/>
    </location>
</feature>
<keyword evidence="4" id="KW-1185">Reference proteome</keyword>
<evidence type="ECO:0000256" key="1">
    <source>
        <dbReference type="SAM" id="MobiDB-lite"/>
    </source>
</evidence>
<dbReference type="OrthoDB" id="5378430at2759"/>
<dbReference type="Proteomes" id="UP000799438">
    <property type="component" value="Unassembled WGS sequence"/>
</dbReference>
<dbReference type="GeneID" id="54302790"/>
<gene>
    <name evidence="3" type="ORF">K452DRAFT_338756</name>
</gene>
<reference evidence="3" key="1">
    <citation type="journal article" date="2020" name="Stud. Mycol.">
        <title>101 Dothideomycetes genomes: a test case for predicting lifestyles and emergence of pathogens.</title>
        <authorList>
            <person name="Haridas S."/>
            <person name="Albert R."/>
            <person name="Binder M."/>
            <person name="Bloem J."/>
            <person name="Labutti K."/>
            <person name="Salamov A."/>
            <person name="Andreopoulos B."/>
            <person name="Baker S."/>
            <person name="Barry K."/>
            <person name="Bills G."/>
            <person name="Bluhm B."/>
            <person name="Cannon C."/>
            <person name="Castanera R."/>
            <person name="Culley D."/>
            <person name="Daum C."/>
            <person name="Ezra D."/>
            <person name="Gonzalez J."/>
            <person name="Henrissat B."/>
            <person name="Kuo A."/>
            <person name="Liang C."/>
            <person name="Lipzen A."/>
            <person name="Lutzoni F."/>
            <person name="Magnuson J."/>
            <person name="Mondo S."/>
            <person name="Nolan M."/>
            <person name="Ohm R."/>
            <person name="Pangilinan J."/>
            <person name="Park H.-J."/>
            <person name="Ramirez L."/>
            <person name="Alfaro M."/>
            <person name="Sun H."/>
            <person name="Tritt A."/>
            <person name="Yoshinaga Y."/>
            <person name="Zwiers L.-H."/>
            <person name="Turgeon B."/>
            <person name="Goodwin S."/>
            <person name="Spatafora J."/>
            <person name="Crous P."/>
            <person name="Grigoriev I."/>
        </authorList>
    </citation>
    <scope>NUCLEOTIDE SEQUENCE</scope>
    <source>
        <strain evidence="3">CBS 121167</strain>
    </source>
</reference>